<dbReference type="EMBL" id="RQEY01000012">
    <property type="protein sequence ID" value="TGK41282.1"/>
    <property type="molecule type" value="Genomic_DNA"/>
</dbReference>
<evidence type="ECO:0000313" key="1">
    <source>
        <dbReference type="EMBL" id="TGK41282.1"/>
    </source>
</evidence>
<comment type="caution">
    <text evidence="1">The sequence shown here is derived from an EMBL/GenBank/DDBJ whole genome shotgun (WGS) entry which is preliminary data.</text>
</comment>
<gene>
    <name evidence="1" type="ORF">EHO65_07600</name>
</gene>
<reference evidence="1" key="1">
    <citation type="journal article" date="2019" name="PLoS Negl. Trop. Dis.">
        <title>Revisiting the worldwide diversity of Leptospira species in the environment.</title>
        <authorList>
            <person name="Vincent A.T."/>
            <person name="Schiettekatte O."/>
            <person name="Bourhy P."/>
            <person name="Veyrier F.J."/>
            <person name="Picardeau M."/>
        </authorList>
    </citation>
    <scope>NUCLEOTIDE SEQUENCE [LARGE SCALE GENOMIC DNA]</scope>
    <source>
        <strain evidence="1">201800301</strain>
    </source>
</reference>
<sequence>MSDKIYYKTIRSHEEELEDLYNAFIDQAINQYGSGDELSRHLVGDNNREDQGRQFLANKMHRYRKAKSNDRPFLDLLSEICKKIAELE</sequence>
<dbReference type="Proteomes" id="UP000298097">
    <property type="component" value="Unassembled WGS sequence"/>
</dbReference>
<accession>A0A4V6QL13</accession>
<evidence type="ECO:0000313" key="2">
    <source>
        <dbReference type="Proteomes" id="UP000298097"/>
    </source>
</evidence>
<dbReference type="RefSeq" id="WP_135773534.1">
    <property type="nucleotide sequence ID" value="NZ_RQEY01000012.1"/>
</dbReference>
<name>A0A4V6QL13_9LEPT</name>
<organism evidence="1 2">
    <name type="scientific">Leptospira andrefontaineae</name>
    <dbReference type="NCBI Taxonomy" id="2484976"/>
    <lineage>
        <taxon>Bacteria</taxon>
        <taxon>Pseudomonadati</taxon>
        <taxon>Spirochaetota</taxon>
        <taxon>Spirochaetia</taxon>
        <taxon>Leptospirales</taxon>
        <taxon>Leptospiraceae</taxon>
        <taxon>Leptospira</taxon>
    </lineage>
</organism>
<dbReference type="AlphaFoldDB" id="A0A4V6QL13"/>
<protein>
    <submittedName>
        <fullName evidence="1">Uncharacterized protein</fullName>
    </submittedName>
</protein>
<proteinExistence type="predicted"/>
<keyword evidence="2" id="KW-1185">Reference proteome</keyword>